<dbReference type="GO" id="GO:0005886">
    <property type="term" value="C:plasma membrane"/>
    <property type="evidence" value="ECO:0007669"/>
    <property type="project" value="TreeGrafter"/>
</dbReference>
<reference evidence="1" key="1">
    <citation type="journal article" date="2024" name="Gigascience">
        <title>Chromosome-level genome of the poultry shaft louse Menopon gallinae provides insight into the host-switching and adaptive evolution of parasitic lice.</title>
        <authorList>
            <person name="Xu Y."/>
            <person name="Ma L."/>
            <person name="Liu S."/>
            <person name="Liang Y."/>
            <person name="Liu Q."/>
            <person name="He Z."/>
            <person name="Tian L."/>
            <person name="Duan Y."/>
            <person name="Cai W."/>
            <person name="Li H."/>
            <person name="Song F."/>
        </authorList>
    </citation>
    <scope>NUCLEOTIDE SEQUENCE</scope>
    <source>
        <strain evidence="1">Cailab_2023a</strain>
    </source>
</reference>
<dbReference type="EMBL" id="JARGDH010000004">
    <property type="protein sequence ID" value="KAL0270062.1"/>
    <property type="molecule type" value="Genomic_DNA"/>
</dbReference>
<evidence type="ECO:0000313" key="1">
    <source>
        <dbReference type="EMBL" id="KAL0270062.1"/>
    </source>
</evidence>
<gene>
    <name evidence="1" type="ORF">PYX00_007596</name>
</gene>
<dbReference type="GO" id="GO:0072659">
    <property type="term" value="P:protein localization to plasma membrane"/>
    <property type="evidence" value="ECO:0007669"/>
    <property type="project" value="TreeGrafter"/>
</dbReference>
<comment type="caution">
    <text evidence="1">The sequence shown here is derived from an EMBL/GenBank/DDBJ whole genome shotgun (WGS) entry which is preliminary data.</text>
</comment>
<dbReference type="PANTHER" id="PTHR12444">
    <property type="entry name" value="PROTEIN EFR3 HOMOLOG CMP44E"/>
    <property type="match status" value="1"/>
</dbReference>
<sequence>MPTDKHQNDTYHGSRTKSWADRWSNPLEVNFDVEQLKKLISPWRKFANRKLRQKMTNSMYFNTICGLCLANPENEKDLERFRKHGYYKLNNFLRRLSTREVALLEAKLVIWCTLNLLVYYQTRIRTVVGCEAFRIRKKAKRSEELFCHYLSIEMPEYESEVLTHIVNYFSHTSQWDFEDVVMFVFQKFSVLSTKHDIVVTKLISTIEQAQVEKRMEEALLISKNLSIVLDSIYPERYVFTPKLRKCFCTLLRIHLLNIIDVNNDLRTNSVFVKFRIQIQNCVRNFISKMKDDKGLITIMDIVAEIMLDIEVPGDERADLVEMIKQCAQGLRAYLYSECITPNVLDFLLTNLKSDIRSSVMFSQRIFHHVLDRRNNLQYFKEPIYHFKGRSRFVVNVVYHRNDIHFFKSFSQSFFNALYKCLNRFTEITSLVSSYTVICLVLVEMPDPTITINVIHVVIKTQNNVLKNADDFNILSTYHIHSVIASILSLICLIHEDEVFALSKYVREVVSFRNENSPHLLPPLKPDYHIATHHTRAYHRELYFLEEEVLYALKQCWLGRRRGL</sequence>
<dbReference type="AlphaFoldDB" id="A0AAW2HJX2"/>
<dbReference type="PANTHER" id="PTHR12444:SF9">
    <property type="entry name" value="AGAP013133-PA"/>
    <property type="match status" value="1"/>
</dbReference>
<name>A0AAW2HJX2_9NEOP</name>
<dbReference type="InterPro" id="IPR051851">
    <property type="entry name" value="EFR3_Homologs"/>
</dbReference>
<accession>A0AAW2HJX2</accession>
<proteinExistence type="predicted"/>
<organism evidence="1">
    <name type="scientific">Menopon gallinae</name>
    <name type="common">poultry shaft louse</name>
    <dbReference type="NCBI Taxonomy" id="328185"/>
    <lineage>
        <taxon>Eukaryota</taxon>
        <taxon>Metazoa</taxon>
        <taxon>Ecdysozoa</taxon>
        <taxon>Arthropoda</taxon>
        <taxon>Hexapoda</taxon>
        <taxon>Insecta</taxon>
        <taxon>Pterygota</taxon>
        <taxon>Neoptera</taxon>
        <taxon>Paraneoptera</taxon>
        <taxon>Psocodea</taxon>
        <taxon>Troctomorpha</taxon>
        <taxon>Phthiraptera</taxon>
        <taxon>Amblycera</taxon>
        <taxon>Menoponidae</taxon>
        <taxon>Menopon</taxon>
    </lineage>
</organism>
<protein>
    <submittedName>
        <fullName evidence="1">Uncharacterized protein</fullName>
    </submittedName>
</protein>